<proteinExistence type="predicted"/>
<name>A0ABD3Q866_9STRA</name>
<evidence type="ECO:0000256" key="1">
    <source>
        <dbReference type="SAM" id="MobiDB-lite"/>
    </source>
</evidence>
<accession>A0ABD3Q866</accession>
<keyword evidence="3" id="KW-1185">Reference proteome</keyword>
<protein>
    <submittedName>
        <fullName evidence="2">Uncharacterized protein</fullName>
    </submittedName>
</protein>
<dbReference type="AlphaFoldDB" id="A0ABD3Q866"/>
<sequence>MSAVVDAGGESSPVTKSARLMKNREDIDVQSNYHDDEIKETGNVPDDHAARLVRNRGPITAKITASGRRVRGDRCSDDAKVKGEGGGDGDESCSVRFSLVAWKFAGDDGTVRGIMEEQSEDGAGGDRRGLTVDVDCMARDGKSAIVGGAVREVGKGALGGRRAYVRVSDEGDGGGDFISNVFFDDDINSNCRAPGVEDDLASYESDVVGSLVSVCSKHGDWEACLLKKARIEEAIAKVDRAIE</sequence>
<comment type="caution">
    <text evidence="2">The sequence shown here is derived from an EMBL/GenBank/DDBJ whole genome shotgun (WGS) entry which is preliminary data.</text>
</comment>
<feature type="region of interest" description="Disordered" evidence="1">
    <location>
        <begin position="1"/>
        <end position="46"/>
    </location>
</feature>
<organism evidence="2 3">
    <name type="scientific">Stephanodiscus triporus</name>
    <dbReference type="NCBI Taxonomy" id="2934178"/>
    <lineage>
        <taxon>Eukaryota</taxon>
        <taxon>Sar</taxon>
        <taxon>Stramenopiles</taxon>
        <taxon>Ochrophyta</taxon>
        <taxon>Bacillariophyta</taxon>
        <taxon>Coscinodiscophyceae</taxon>
        <taxon>Thalassiosirophycidae</taxon>
        <taxon>Stephanodiscales</taxon>
        <taxon>Stephanodiscaceae</taxon>
        <taxon>Stephanodiscus</taxon>
    </lineage>
</organism>
<dbReference type="Proteomes" id="UP001530315">
    <property type="component" value="Unassembled WGS sequence"/>
</dbReference>
<gene>
    <name evidence="2" type="ORF">ACHAW5_001674</name>
</gene>
<dbReference type="EMBL" id="JALLAZ020000388">
    <property type="protein sequence ID" value="KAL3796348.1"/>
    <property type="molecule type" value="Genomic_DNA"/>
</dbReference>
<feature type="compositionally biased region" description="Basic and acidic residues" evidence="1">
    <location>
        <begin position="22"/>
        <end position="46"/>
    </location>
</feature>
<reference evidence="2 3" key="1">
    <citation type="submission" date="2024-10" db="EMBL/GenBank/DDBJ databases">
        <title>Updated reference genomes for cyclostephanoid diatoms.</title>
        <authorList>
            <person name="Roberts W.R."/>
            <person name="Alverson A.J."/>
        </authorList>
    </citation>
    <scope>NUCLEOTIDE SEQUENCE [LARGE SCALE GENOMIC DNA]</scope>
    <source>
        <strain evidence="2 3">AJA276-08</strain>
    </source>
</reference>
<evidence type="ECO:0000313" key="2">
    <source>
        <dbReference type="EMBL" id="KAL3796348.1"/>
    </source>
</evidence>
<evidence type="ECO:0000313" key="3">
    <source>
        <dbReference type="Proteomes" id="UP001530315"/>
    </source>
</evidence>